<evidence type="ECO:0000256" key="1">
    <source>
        <dbReference type="ARBA" id="ARBA00022574"/>
    </source>
</evidence>
<feature type="repeat" description="WD" evidence="3">
    <location>
        <begin position="118"/>
        <end position="161"/>
    </location>
</feature>
<organism evidence="4 5">
    <name type="scientific">Diplogelasinospora grovesii</name>
    <dbReference type="NCBI Taxonomy" id="303347"/>
    <lineage>
        <taxon>Eukaryota</taxon>
        <taxon>Fungi</taxon>
        <taxon>Dikarya</taxon>
        <taxon>Ascomycota</taxon>
        <taxon>Pezizomycotina</taxon>
        <taxon>Sordariomycetes</taxon>
        <taxon>Sordariomycetidae</taxon>
        <taxon>Sordariales</taxon>
        <taxon>Diplogelasinosporaceae</taxon>
        <taxon>Diplogelasinospora</taxon>
    </lineage>
</organism>
<evidence type="ECO:0000256" key="2">
    <source>
        <dbReference type="ARBA" id="ARBA00022737"/>
    </source>
</evidence>
<reference evidence="5" key="1">
    <citation type="journal article" date="2023" name="Mol. Phylogenet. Evol.">
        <title>Genome-scale phylogeny and comparative genomics of the fungal order Sordariales.</title>
        <authorList>
            <person name="Hensen N."/>
            <person name="Bonometti L."/>
            <person name="Westerberg I."/>
            <person name="Brannstrom I.O."/>
            <person name="Guillou S."/>
            <person name="Cros-Aarteil S."/>
            <person name="Calhoun S."/>
            <person name="Haridas S."/>
            <person name="Kuo A."/>
            <person name="Mondo S."/>
            <person name="Pangilinan J."/>
            <person name="Riley R."/>
            <person name="LaButti K."/>
            <person name="Andreopoulos B."/>
            <person name="Lipzen A."/>
            <person name="Chen C."/>
            <person name="Yan M."/>
            <person name="Daum C."/>
            <person name="Ng V."/>
            <person name="Clum A."/>
            <person name="Steindorff A."/>
            <person name="Ohm R.A."/>
            <person name="Martin F."/>
            <person name="Silar P."/>
            <person name="Natvig D.O."/>
            <person name="Lalanne C."/>
            <person name="Gautier V."/>
            <person name="Ament-Velasquez S.L."/>
            <person name="Kruys A."/>
            <person name="Hutchinson M.I."/>
            <person name="Powell A.J."/>
            <person name="Barry K."/>
            <person name="Miller A.N."/>
            <person name="Grigoriev I.V."/>
            <person name="Debuchy R."/>
            <person name="Gladieux P."/>
            <person name="Hiltunen Thoren M."/>
            <person name="Johannesson H."/>
        </authorList>
    </citation>
    <scope>NUCLEOTIDE SEQUENCE [LARGE SCALE GENOMIC DNA]</scope>
    <source>
        <strain evidence="5">CBS 340.73</strain>
    </source>
</reference>
<evidence type="ECO:0000313" key="5">
    <source>
        <dbReference type="Proteomes" id="UP001303473"/>
    </source>
</evidence>
<keyword evidence="5" id="KW-1185">Reference proteome</keyword>
<dbReference type="InterPro" id="IPR015943">
    <property type="entry name" value="WD40/YVTN_repeat-like_dom_sf"/>
</dbReference>
<dbReference type="SMART" id="SM00320">
    <property type="entry name" value="WD40"/>
    <property type="match status" value="5"/>
</dbReference>
<dbReference type="InterPro" id="IPR036322">
    <property type="entry name" value="WD40_repeat_dom_sf"/>
</dbReference>
<dbReference type="Proteomes" id="UP001303473">
    <property type="component" value="Unassembled WGS sequence"/>
</dbReference>
<gene>
    <name evidence="4" type="ORF">QBC46DRAFT_317645</name>
</gene>
<name>A0AAN6N3R2_9PEZI</name>
<protein>
    <submittedName>
        <fullName evidence="4">WD40-repeat-containing domain protein</fullName>
    </submittedName>
</protein>
<keyword evidence="1 3" id="KW-0853">WD repeat</keyword>
<evidence type="ECO:0000256" key="3">
    <source>
        <dbReference type="PROSITE-ProRule" id="PRU00221"/>
    </source>
</evidence>
<keyword evidence="2" id="KW-0677">Repeat</keyword>
<dbReference type="PANTHER" id="PTHR10971">
    <property type="entry name" value="MRNA EXPORT FACTOR AND BUB3"/>
    <property type="match status" value="1"/>
</dbReference>
<proteinExistence type="predicted"/>
<dbReference type="InterPro" id="IPR001680">
    <property type="entry name" value="WD40_rpt"/>
</dbReference>
<dbReference type="Gene3D" id="2.130.10.10">
    <property type="entry name" value="YVTN repeat-like/Quinoprotein amine dehydrogenase"/>
    <property type="match status" value="1"/>
</dbReference>
<accession>A0AAN6N3R2</accession>
<dbReference type="PROSITE" id="PS50294">
    <property type="entry name" value="WD_REPEATS_REGION"/>
    <property type="match status" value="1"/>
</dbReference>
<dbReference type="SUPFAM" id="SSF50978">
    <property type="entry name" value="WD40 repeat-like"/>
    <property type="match status" value="1"/>
</dbReference>
<dbReference type="AlphaFoldDB" id="A0AAN6N3R2"/>
<evidence type="ECO:0000313" key="4">
    <source>
        <dbReference type="EMBL" id="KAK3938514.1"/>
    </source>
</evidence>
<dbReference type="PROSITE" id="PS50082">
    <property type="entry name" value="WD_REPEATS_2"/>
    <property type="match status" value="1"/>
</dbReference>
<comment type="caution">
    <text evidence="4">The sequence shown here is derived from an EMBL/GenBank/DDBJ whole genome shotgun (WGS) entry which is preliminary data.</text>
</comment>
<sequence length="372" mass="40257">MASFKNKQAATNVTNTAVAGAVANDVALPSDIIKDTISSIRFSPASNHLAATSWDGRVYIYDVTATNISGGVMPIPSQGPMFDCDFSKDGTILAAAGADKSVYCLDLSSGQTLTLSAGYAHAAPVRCVRFLSANFSNMLATGSWDKTVKYWDLRQPTPVATLVVPERVYSMDTASGMLVAATADNQIHLVNLQQNPRAIHQTMPSLLSRQTRSVSIAHDASRWGYGSIEGRAAVQAVNDRDRAPLNMTWKCHRETPATVAANTTTTTTTRKGEPFKVWTVNSVNFHPTDREVMATAGSDGTFAFWGMTSKCRLKQFPNVGGSITAAAWNKDGTAYAYAIGYDWSKGYAHNTPNYPTRIMVHPVTNEETRRGK</sequence>
<dbReference type="EMBL" id="MU853828">
    <property type="protein sequence ID" value="KAK3938514.1"/>
    <property type="molecule type" value="Genomic_DNA"/>
</dbReference>
<dbReference type="Pfam" id="PF00400">
    <property type="entry name" value="WD40"/>
    <property type="match status" value="4"/>
</dbReference>